<dbReference type="PROSITE" id="PS51186">
    <property type="entry name" value="GNAT"/>
    <property type="match status" value="1"/>
</dbReference>
<name>A0A1X6NJ11_PORUM</name>
<organism evidence="4 5">
    <name type="scientific">Porphyra umbilicalis</name>
    <name type="common">Purple laver</name>
    <name type="synonym">Red alga</name>
    <dbReference type="NCBI Taxonomy" id="2786"/>
    <lineage>
        <taxon>Eukaryota</taxon>
        <taxon>Rhodophyta</taxon>
        <taxon>Bangiophyceae</taxon>
        <taxon>Bangiales</taxon>
        <taxon>Bangiaceae</taxon>
        <taxon>Porphyra</taxon>
    </lineage>
</organism>
<evidence type="ECO:0000259" key="3">
    <source>
        <dbReference type="PROSITE" id="PS51186"/>
    </source>
</evidence>
<proteinExistence type="predicted"/>
<dbReference type="PANTHER" id="PTHR13947">
    <property type="entry name" value="GNAT FAMILY N-ACETYLTRANSFERASE"/>
    <property type="match status" value="1"/>
</dbReference>
<keyword evidence="5" id="KW-1185">Reference proteome</keyword>
<evidence type="ECO:0000256" key="2">
    <source>
        <dbReference type="SAM" id="MobiDB-lite"/>
    </source>
</evidence>
<dbReference type="Pfam" id="PF00583">
    <property type="entry name" value="Acetyltransf_1"/>
    <property type="match status" value="1"/>
</dbReference>
<keyword evidence="1" id="KW-0808">Transferase</keyword>
<dbReference type="Proteomes" id="UP000218209">
    <property type="component" value="Unassembled WGS sequence"/>
</dbReference>
<reference evidence="4 5" key="1">
    <citation type="submission" date="2017-03" db="EMBL/GenBank/DDBJ databases">
        <title>WGS assembly of Porphyra umbilicalis.</title>
        <authorList>
            <person name="Brawley S.H."/>
            <person name="Blouin N.A."/>
            <person name="Ficko-Blean E."/>
            <person name="Wheeler G.L."/>
            <person name="Lohr M."/>
            <person name="Goodson H.V."/>
            <person name="Jenkins J.W."/>
            <person name="Blaby-Haas C.E."/>
            <person name="Helliwell K.E."/>
            <person name="Chan C."/>
            <person name="Marriage T."/>
            <person name="Bhattacharya D."/>
            <person name="Klein A.S."/>
            <person name="Badis Y."/>
            <person name="Brodie J."/>
            <person name="Cao Y."/>
            <person name="Collen J."/>
            <person name="Dittami S.M."/>
            <person name="Gachon C.M."/>
            <person name="Green B.R."/>
            <person name="Karpowicz S."/>
            <person name="Kim J.W."/>
            <person name="Kudahl U."/>
            <person name="Lin S."/>
            <person name="Michel G."/>
            <person name="Mittag M."/>
            <person name="Olson B.J."/>
            <person name="Pangilinan J."/>
            <person name="Peng Y."/>
            <person name="Qiu H."/>
            <person name="Shu S."/>
            <person name="Singer J.T."/>
            <person name="Smith A.G."/>
            <person name="Sprecher B.N."/>
            <person name="Wagner V."/>
            <person name="Wang W."/>
            <person name="Wang Z.-Y."/>
            <person name="Yan J."/>
            <person name="Yarish C."/>
            <person name="Zoeuner-Riek S."/>
            <person name="Zhuang Y."/>
            <person name="Zou Y."/>
            <person name="Lindquist E.A."/>
            <person name="Grimwood J."/>
            <person name="Barry K."/>
            <person name="Rokhsar D.S."/>
            <person name="Schmutz J."/>
            <person name="Stiller J.W."/>
            <person name="Grossman A.R."/>
            <person name="Prochnik S.E."/>
        </authorList>
    </citation>
    <scope>NUCLEOTIDE SEQUENCE [LARGE SCALE GENOMIC DNA]</scope>
    <source>
        <strain evidence="4">4086291</strain>
    </source>
</reference>
<gene>
    <name evidence="4" type="ORF">BU14_2524s0001</name>
</gene>
<dbReference type="GO" id="GO:0008080">
    <property type="term" value="F:N-acetyltransferase activity"/>
    <property type="evidence" value="ECO:0007669"/>
    <property type="project" value="InterPro"/>
</dbReference>
<dbReference type="AlphaFoldDB" id="A0A1X6NJ11"/>
<sequence length="286" mass="27862">MAPPAAAGALSPGDGDTASPPSVVVRPFRVSPPPAAAADTAAVSRLYVDAMQSVRASIPPFEGMDDDARAVVTAVVDAWLTDIVDNDLQDIPTAYALPLTEAEADAPPVDAAAEAADVGGATAEAAAGGAATAGGTADGGAAAATPPVRSRGYFFVAEDAATGVALGCAGLKPPAIPPPTRGARADAPLSMELVRMAVAPTARGRGAGRALVAAATAAAVDAGVRRLHLSTSSVMGPALALYASDGWVETGRVGLGDMMGSELAGVPIDTVFMDKVVGGGTGAGGP</sequence>
<dbReference type="PANTHER" id="PTHR13947:SF37">
    <property type="entry name" value="LD18367P"/>
    <property type="match status" value="1"/>
</dbReference>
<evidence type="ECO:0000256" key="1">
    <source>
        <dbReference type="ARBA" id="ARBA00022679"/>
    </source>
</evidence>
<dbReference type="Gene3D" id="3.40.630.30">
    <property type="match status" value="1"/>
</dbReference>
<dbReference type="SUPFAM" id="SSF55729">
    <property type="entry name" value="Acyl-CoA N-acyltransferases (Nat)"/>
    <property type="match status" value="1"/>
</dbReference>
<dbReference type="InterPro" id="IPR000182">
    <property type="entry name" value="GNAT_dom"/>
</dbReference>
<evidence type="ECO:0000313" key="5">
    <source>
        <dbReference type="Proteomes" id="UP000218209"/>
    </source>
</evidence>
<feature type="domain" description="N-acetyltransferase" evidence="3">
    <location>
        <begin position="81"/>
        <end position="278"/>
    </location>
</feature>
<dbReference type="EMBL" id="KV920314">
    <property type="protein sequence ID" value="OSX68595.1"/>
    <property type="molecule type" value="Genomic_DNA"/>
</dbReference>
<dbReference type="InterPro" id="IPR016181">
    <property type="entry name" value="Acyl_CoA_acyltransferase"/>
</dbReference>
<evidence type="ECO:0000313" key="4">
    <source>
        <dbReference type="EMBL" id="OSX68595.1"/>
    </source>
</evidence>
<dbReference type="CDD" id="cd04301">
    <property type="entry name" value="NAT_SF"/>
    <property type="match status" value="1"/>
</dbReference>
<protein>
    <recommendedName>
        <fullName evidence="3">N-acetyltransferase domain-containing protein</fullName>
    </recommendedName>
</protein>
<feature type="region of interest" description="Disordered" evidence="2">
    <location>
        <begin position="1"/>
        <end position="22"/>
    </location>
</feature>
<dbReference type="InterPro" id="IPR050769">
    <property type="entry name" value="NAT_camello-type"/>
</dbReference>
<accession>A0A1X6NJ11</accession>